<keyword evidence="5" id="KW-0964">Secreted</keyword>
<dbReference type="EMBL" id="JAULSV010000002">
    <property type="protein sequence ID" value="KAK0651486.1"/>
    <property type="molecule type" value="Genomic_DNA"/>
</dbReference>
<dbReference type="GO" id="GO:0046872">
    <property type="term" value="F:metal ion binding"/>
    <property type="evidence" value="ECO:0007669"/>
    <property type="project" value="UniProtKB-UniRule"/>
</dbReference>
<dbReference type="PROSITE" id="PS52012">
    <property type="entry name" value="CFEM"/>
    <property type="match status" value="1"/>
</dbReference>
<feature type="region of interest" description="Disordered" evidence="16">
    <location>
        <begin position="155"/>
        <end position="215"/>
    </location>
</feature>
<feature type="compositionally biased region" description="Low complexity" evidence="16">
    <location>
        <begin position="174"/>
        <end position="215"/>
    </location>
</feature>
<evidence type="ECO:0000256" key="15">
    <source>
        <dbReference type="PROSITE-ProRule" id="PRU01356"/>
    </source>
</evidence>
<evidence type="ECO:0000256" key="5">
    <source>
        <dbReference type="ARBA" id="ARBA00022525"/>
    </source>
</evidence>
<reference evidence="19" key="1">
    <citation type="submission" date="2023-06" db="EMBL/GenBank/DDBJ databases">
        <title>Genome-scale phylogeny and comparative genomics of the fungal order Sordariales.</title>
        <authorList>
            <consortium name="Lawrence Berkeley National Laboratory"/>
            <person name="Hensen N."/>
            <person name="Bonometti L."/>
            <person name="Westerberg I."/>
            <person name="Brannstrom I.O."/>
            <person name="Guillou S."/>
            <person name="Cros-Aarteil S."/>
            <person name="Calhoun S."/>
            <person name="Haridas S."/>
            <person name="Kuo A."/>
            <person name="Mondo S."/>
            <person name="Pangilinan J."/>
            <person name="Riley R."/>
            <person name="Labutti K."/>
            <person name="Andreopoulos B."/>
            <person name="Lipzen A."/>
            <person name="Chen C."/>
            <person name="Yanf M."/>
            <person name="Daum C."/>
            <person name="Ng V."/>
            <person name="Clum A."/>
            <person name="Steindorff A."/>
            <person name="Ohm R."/>
            <person name="Martin F."/>
            <person name="Silar P."/>
            <person name="Natvig D."/>
            <person name="Lalanne C."/>
            <person name="Gautier V."/>
            <person name="Ament-Velasquez S.L."/>
            <person name="Kruys A."/>
            <person name="Hutchinson M.I."/>
            <person name="Powell A.J."/>
            <person name="Barry K."/>
            <person name="Miller A.N."/>
            <person name="Grigoriev I.V."/>
            <person name="Debuchy R."/>
            <person name="Gladieux P."/>
            <person name="Thoren M.H."/>
            <person name="Johannesson H."/>
        </authorList>
    </citation>
    <scope>NUCLEOTIDE SEQUENCE</scope>
    <source>
        <strain evidence="19">SMH2532-1</strain>
    </source>
</reference>
<evidence type="ECO:0000256" key="9">
    <source>
        <dbReference type="ARBA" id="ARBA00022729"/>
    </source>
</evidence>
<dbReference type="Proteomes" id="UP001174936">
    <property type="component" value="Unassembled WGS sequence"/>
</dbReference>
<evidence type="ECO:0000256" key="17">
    <source>
        <dbReference type="SAM" id="SignalP"/>
    </source>
</evidence>
<evidence type="ECO:0000256" key="2">
    <source>
        <dbReference type="ARBA" id="ARBA00004613"/>
    </source>
</evidence>
<keyword evidence="12 15" id="KW-1015">Disulfide bond</keyword>
<dbReference type="GO" id="GO:0098552">
    <property type="term" value="C:side of membrane"/>
    <property type="evidence" value="ECO:0007669"/>
    <property type="project" value="UniProtKB-KW"/>
</dbReference>
<protein>
    <recommendedName>
        <fullName evidence="18">CFEM domain-containing protein</fullName>
    </recommendedName>
</protein>
<dbReference type="AlphaFoldDB" id="A0AA40CTZ9"/>
<evidence type="ECO:0000256" key="4">
    <source>
        <dbReference type="ARBA" id="ARBA00022475"/>
    </source>
</evidence>
<evidence type="ECO:0000256" key="10">
    <source>
        <dbReference type="ARBA" id="ARBA00023004"/>
    </source>
</evidence>
<keyword evidence="20" id="KW-1185">Reference proteome</keyword>
<evidence type="ECO:0000259" key="18">
    <source>
        <dbReference type="PROSITE" id="PS52012"/>
    </source>
</evidence>
<gene>
    <name evidence="19" type="ORF">B0T16DRAFT_386908</name>
</gene>
<evidence type="ECO:0000256" key="13">
    <source>
        <dbReference type="ARBA" id="ARBA00023180"/>
    </source>
</evidence>
<dbReference type="GO" id="GO:0005576">
    <property type="term" value="C:extracellular region"/>
    <property type="evidence" value="ECO:0007669"/>
    <property type="project" value="UniProtKB-SubCell"/>
</dbReference>
<evidence type="ECO:0000256" key="1">
    <source>
        <dbReference type="ARBA" id="ARBA00004609"/>
    </source>
</evidence>
<keyword evidence="4" id="KW-1003">Cell membrane</keyword>
<comment type="similarity">
    <text evidence="3">Belongs to the RBT5 family.</text>
</comment>
<evidence type="ECO:0000256" key="11">
    <source>
        <dbReference type="ARBA" id="ARBA00023136"/>
    </source>
</evidence>
<comment type="caution">
    <text evidence="19">The sequence shown here is derived from an EMBL/GenBank/DDBJ whole genome shotgun (WGS) entry which is preliminary data.</text>
</comment>
<keyword evidence="13" id="KW-0325">Glycoprotein</keyword>
<evidence type="ECO:0000256" key="14">
    <source>
        <dbReference type="ARBA" id="ARBA00023288"/>
    </source>
</evidence>
<comment type="subcellular location">
    <subcellularLocation>
        <location evidence="1">Cell membrane</location>
        <topology evidence="1">Lipid-anchor</topology>
        <topology evidence="1">GPI-anchor</topology>
    </subcellularLocation>
    <subcellularLocation>
        <location evidence="2">Secreted</location>
    </subcellularLocation>
</comment>
<name>A0AA40CTZ9_9PEZI</name>
<keyword evidence="6 15" id="KW-0349">Heme</keyword>
<evidence type="ECO:0000313" key="20">
    <source>
        <dbReference type="Proteomes" id="UP001174936"/>
    </source>
</evidence>
<dbReference type="InterPro" id="IPR008427">
    <property type="entry name" value="Extracellular_membr_CFEM_dom"/>
</dbReference>
<evidence type="ECO:0000256" key="8">
    <source>
        <dbReference type="ARBA" id="ARBA00022723"/>
    </source>
</evidence>
<comment type="caution">
    <text evidence="15">Lacks conserved residue(s) required for the propagation of feature annotation.</text>
</comment>
<evidence type="ECO:0000256" key="3">
    <source>
        <dbReference type="ARBA" id="ARBA00010031"/>
    </source>
</evidence>
<accession>A0AA40CTZ9</accession>
<feature type="domain" description="CFEM" evidence="18">
    <location>
        <begin position="1"/>
        <end position="126"/>
    </location>
</feature>
<keyword evidence="14" id="KW-0449">Lipoprotein</keyword>
<organism evidence="19 20">
    <name type="scientific">Cercophora newfieldiana</name>
    <dbReference type="NCBI Taxonomy" id="92897"/>
    <lineage>
        <taxon>Eukaryota</taxon>
        <taxon>Fungi</taxon>
        <taxon>Dikarya</taxon>
        <taxon>Ascomycota</taxon>
        <taxon>Pezizomycotina</taxon>
        <taxon>Sordariomycetes</taxon>
        <taxon>Sordariomycetidae</taxon>
        <taxon>Sordariales</taxon>
        <taxon>Lasiosphaeriaceae</taxon>
        <taxon>Cercophora</taxon>
    </lineage>
</organism>
<sequence>MKFTIVLALVGAVAVSAQSQPPFTETTPECVKTCATSMWQLIKTQFLCPDGDVACACRNDHNATNSQGVREDFGSGFWDCSRRSCTNLDDANAGAQYGRDACSSAGVTTVVIQSVVSLLPDATAAAGSPITSDVLYTVTLSGGAVTVSTSKTTIYSNAPAGPVTDGTPAGPAATNTLVTSVSPTTVAPTTGPTDSANTATDGSTTGTSSSSGLGSQATAVPMAGLLAAAGLVAALL</sequence>
<evidence type="ECO:0000256" key="6">
    <source>
        <dbReference type="ARBA" id="ARBA00022617"/>
    </source>
</evidence>
<dbReference type="GO" id="GO:0005886">
    <property type="term" value="C:plasma membrane"/>
    <property type="evidence" value="ECO:0007669"/>
    <property type="project" value="UniProtKB-SubCell"/>
</dbReference>
<dbReference type="InterPro" id="IPR051735">
    <property type="entry name" value="CFEM_domain"/>
</dbReference>
<evidence type="ECO:0000313" key="19">
    <source>
        <dbReference type="EMBL" id="KAK0651486.1"/>
    </source>
</evidence>
<evidence type="ECO:0000256" key="7">
    <source>
        <dbReference type="ARBA" id="ARBA00022622"/>
    </source>
</evidence>
<evidence type="ECO:0000256" key="12">
    <source>
        <dbReference type="ARBA" id="ARBA00023157"/>
    </source>
</evidence>
<feature type="binding site" description="axial binding residue" evidence="15">
    <location>
        <position position="52"/>
    </location>
    <ligand>
        <name>heme</name>
        <dbReference type="ChEBI" id="CHEBI:30413"/>
    </ligand>
    <ligandPart>
        <name>Fe</name>
        <dbReference type="ChEBI" id="CHEBI:18248"/>
    </ligandPart>
</feature>
<dbReference type="PANTHER" id="PTHR37928:SF1">
    <property type="entry name" value="CFEM DOMAIN PROTEIN (AFU_ORTHOLOGUE AFUA_6G14090)"/>
    <property type="match status" value="1"/>
</dbReference>
<keyword evidence="10 15" id="KW-0408">Iron</keyword>
<proteinExistence type="inferred from homology"/>
<keyword evidence="8 15" id="KW-0479">Metal-binding</keyword>
<keyword evidence="11" id="KW-0472">Membrane</keyword>
<dbReference type="PANTHER" id="PTHR37928">
    <property type="entry name" value="CFEM DOMAIN PROTEIN (AFU_ORTHOLOGUE AFUA_6G14090)"/>
    <property type="match status" value="1"/>
</dbReference>
<feature type="signal peptide" evidence="17">
    <location>
        <begin position="1"/>
        <end position="19"/>
    </location>
</feature>
<feature type="disulfide bond" evidence="15">
    <location>
        <begin position="48"/>
        <end position="55"/>
    </location>
</feature>
<keyword evidence="7" id="KW-0336">GPI-anchor</keyword>
<feature type="chain" id="PRO_5041439101" description="CFEM domain-containing protein" evidence="17">
    <location>
        <begin position="20"/>
        <end position="236"/>
    </location>
</feature>
<evidence type="ECO:0000256" key="16">
    <source>
        <dbReference type="SAM" id="MobiDB-lite"/>
    </source>
</evidence>
<keyword evidence="9 17" id="KW-0732">Signal</keyword>